<feature type="region of interest" description="Disordered" evidence="1">
    <location>
        <begin position="108"/>
        <end position="306"/>
    </location>
</feature>
<dbReference type="Proteomes" id="UP000799757">
    <property type="component" value="Unassembled WGS sequence"/>
</dbReference>
<name>A0A6A6XPM5_9PLEO</name>
<feature type="compositionally biased region" description="Low complexity" evidence="1">
    <location>
        <begin position="416"/>
        <end position="431"/>
    </location>
</feature>
<feature type="region of interest" description="Disordered" evidence="1">
    <location>
        <begin position="540"/>
        <end position="598"/>
    </location>
</feature>
<feature type="compositionally biased region" description="Polar residues" evidence="1">
    <location>
        <begin position="118"/>
        <end position="132"/>
    </location>
</feature>
<evidence type="ECO:0000313" key="3">
    <source>
        <dbReference type="Proteomes" id="UP000799757"/>
    </source>
</evidence>
<keyword evidence="3" id="KW-1185">Reference proteome</keyword>
<dbReference type="AlphaFoldDB" id="A0A6A6XPM5"/>
<feature type="compositionally biased region" description="Low complexity" evidence="1">
    <location>
        <begin position="934"/>
        <end position="950"/>
    </location>
</feature>
<feature type="region of interest" description="Disordered" evidence="1">
    <location>
        <begin position="63"/>
        <end position="82"/>
    </location>
</feature>
<feature type="region of interest" description="Disordered" evidence="1">
    <location>
        <begin position="673"/>
        <end position="950"/>
    </location>
</feature>
<feature type="region of interest" description="Disordered" evidence="1">
    <location>
        <begin position="318"/>
        <end position="369"/>
    </location>
</feature>
<protein>
    <submittedName>
        <fullName evidence="2">Uncharacterized protein</fullName>
    </submittedName>
</protein>
<dbReference type="EMBL" id="MU001783">
    <property type="protein sequence ID" value="KAF2798491.1"/>
    <property type="molecule type" value="Genomic_DNA"/>
</dbReference>
<evidence type="ECO:0000313" key="2">
    <source>
        <dbReference type="EMBL" id="KAF2798491.1"/>
    </source>
</evidence>
<feature type="compositionally biased region" description="Low complexity" evidence="1">
    <location>
        <begin position="569"/>
        <end position="580"/>
    </location>
</feature>
<feature type="region of interest" description="Disordered" evidence="1">
    <location>
        <begin position="381"/>
        <end position="465"/>
    </location>
</feature>
<feature type="compositionally biased region" description="Polar residues" evidence="1">
    <location>
        <begin position="381"/>
        <end position="390"/>
    </location>
</feature>
<reference evidence="2" key="1">
    <citation type="journal article" date="2020" name="Stud. Mycol.">
        <title>101 Dothideomycetes genomes: a test case for predicting lifestyles and emergence of pathogens.</title>
        <authorList>
            <person name="Haridas S."/>
            <person name="Albert R."/>
            <person name="Binder M."/>
            <person name="Bloem J."/>
            <person name="Labutti K."/>
            <person name="Salamov A."/>
            <person name="Andreopoulos B."/>
            <person name="Baker S."/>
            <person name="Barry K."/>
            <person name="Bills G."/>
            <person name="Bluhm B."/>
            <person name="Cannon C."/>
            <person name="Castanera R."/>
            <person name="Culley D."/>
            <person name="Daum C."/>
            <person name="Ezra D."/>
            <person name="Gonzalez J."/>
            <person name="Henrissat B."/>
            <person name="Kuo A."/>
            <person name="Liang C."/>
            <person name="Lipzen A."/>
            <person name="Lutzoni F."/>
            <person name="Magnuson J."/>
            <person name="Mondo S."/>
            <person name="Nolan M."/>
            <person name="Ohm R."/>
            <person name="Pangilinan J."/>
            <person name="Park H.-J."/>
            <person name="Ramirez L."/>
            <person name="Alfaro M."/>
            <person name="Sun H."/>
            <person name="Tritt A."/>
            <person name="Yoshinaga Y."/>
            <person name="Zwiers L.-H."/>
            <person name="Turgeon B."/>
            <person name="Goodwin S."/>
            <person name="Spatafora J."/>
            <person name="Crous P."/>
            <person name="Grigoriev I."/>
        </authorList>
    </citation>
    <scope>NUCLEOTIDE SEQUENCE</scope>
    <source>
        <strain evidence="2">CBS 109.77</strain>
    </source>
</reference>
<feature type="compositionally biased region" description="Low complexity" evidence="1">
    <location>
        <begin position="741"/>
        <end position="761"/>
    </location>
</feature>
<sequence>MGRRGPKFSFPLPGRKSHSKVDKEKASDLAPSTPAILPISVPEWSPRFNDPGSYSKAERLLGTSGLPYRPSSRQTSMPASPGYMTITVSEASFGSEFTDKGSSTAVEDVNLFPAKRPSMSNRPSSTILNNAYSGDDRRQSNCSSISKKLHPRTSNSTMRSHYDAQNSPLYISQQTSDSAVRDRALRKGKPSVAATHDSDLDMDDHGHGHVPSPLSRQLSDDIKKQNRKSKPPRLDLSRLFPKPKATSDTTLLSPNKLVNSPSAMSTTSEYFPRPMTRMPTPDPKGQAKLTKTAKRQQVSPSTLPISTSPVRLHKREQYDNAKINVRRPPRGIQHWFDGIGDESDESSEEEHPPVHAPKPINPPGTHMASAQKNSLTRLLNSATSSQQTLRPHQPSPASRKDQFTYKSSHLDHRLNSPSQFSMQSQSSLVSSKTRDSAFSKSNLQDSSVLSISSSEDEDEDHAPVPSKFAVRASIDIPEDDGDIIIGKAHAFEMRPRHTRRAPSEGKLSIMSTSTNATNATNAATIEVMYSPEPYMPHLFPRSYGSSRRSSHVRQPSVIHEDEDVRPKTSSYRPMSPSSVSIRSARTSTSEPRSRAEQHKLMAVTAEEEALLEMMRQKRAAMAKHSFTEGYKTAIQQEVIRQTTPPDANAHRTSAFLTMETPATSPARVAIPSRKALVGSASPLQIPPRGRPMRSGHDSTLGTSVLRDSSSCDDRESERRALTTPTSHASLAHHLSPPPEFSPLDPFPSSTPTASMASPTTTDHPSPLPSPVTPGLRHGESDVDVKVAGSEPSCNGDNDDLPVLDSGTIEPPSGSIKPNDSRSSQSSTQHQRRRTASSGANMTFDLGPSSFPVPPKSHDLEPLPEADSRPPSISVSTSSFPEPGPKIPMKSFRRTSTLTLTTTANPSPVSRSRHSSIISSRTSSPVSVPDRRSSRLGSMSRGNSINSLNSINSMNSRMRDSVAVGSANTRSSVSEDVLAAWGSLGGV</sequence>
<organism evidence="2 3">
    <name type="scientific">Melanomma pulvis-pyrius CBS 109.77</name>
    <dbReference type="NCBI Taxonomy" id="1314802"/>
    <lineage>
        <taxon>Eukaryota</taxon>
        <taxon>Fungi</taxon>
        <taxon>Dikarya</taxon>
        <taxon>Ascomycota</taxon>
        <taxon>Pezizomycotina</taxon>
        <taxon>Dothideomycetes</taxon>
        <taxon>Pleosporomycetidae</taxon>
        <taxon>Pleosporales</taxon>
        <taxon>Melanommataceae</taxon>
        <taxon>Melanomma</taxon>
    </lineage>
</organism>
<feature type="compositionally biased region" description="Low complexity" evidence="1">
    <location>
        <begin position="894"/>
        <end position="927"/>
    </location>
</feature>
<feature type="compositionally biased region" description="Polar residues" evidence="1">
    <location>
        <begin position="581"/>
        <end position="590"/>
    </location>
</feature>
<feature type="compositionally biased region" description="Basic and acidic residues" evidence="1">
    <location>
        <begin position="709"/>
        <end position="720"/>
    </location>
</feature>
<feature type="compositionally biased region" description="Low complexity" evidence="1">
    <location>
        <begin position="868"/>
        <end position="880"/>
    </location>
</feature>
<feature type="compositionally biased region" description="Basic and acidic residues" evidence="1">
    <location>
        <begin position="196"/>
        <end position="207"/>
    </location>
</feature>
<dbReference type="OrthoDB" id="5244050at2759"/>
<evidence type="ECO:0000256" key="1">
    <source>
        <dbReference type="SAM" id="MobiDB-lite"/>
    </source>
</evidence>
<feature type="compositionally biased region" description="Acidic residues" evidence="1">
    <location>
        <begin position="339"/>
        <end position="348"/>
    </location>
</feature>
<feature type="compositionally biased region" description="Polar residues" evidence="1">
    <location>
        <begin position="140"/>
        <end position="178"/>
    </location>
</feature>
<accession>A0A6A6XPM5</accession>
<feature type="region of interest" description="Disordered" evidence="1">
    <location>
        <begin position="1"/>
        <end position="36"/>
    </location>
</feature>
<feature type="compositionally biased region" description="Basic and acidic residues" evidence="1">
    <location>
        <begin position="398"/>
        <end position="414"/>
    </location>
</feature>
<feature type="compositionally biased region" description="Polar residues" evidence="1">
    <location>
        <begin position="295"/>
        <end position="306"/>
    </location>
</feature>
<proteinExistence type="predicted"/>
<feature type="compositionally biased region" description="Polar residues" evidence="1">
    <location>
        <begin position="246"/>
        <end position="269"/>
    </location>
</feature>
<gene>
    <name evidence="2" type="ORF">K505DRAFT_333417</name>
</gene>